<dbReference type="SUPFAM" id="SSF52540">
    <property type="entry name" value="P-loop containing nucleoside triphosphate hydrolases"/>
    <property type="match status" value="1"/>
</dbReference>
<dbReference type="RefSeq" id="WP_177170552.1">
    <property type="nucleotide sequence ID" value="NZ_FNYW01000035.1"/>
</dbReference>
<organism evidence="2 3">
    <name type="scientific">Alkalibacterium gilvum</name>
    <dbReference type="NCBI Taxonomy" id="1130080"/>
    <lineage>
        <taxon>Bacteria</taxon>
        <taxon>Bacillati</taxon>
        <taxon>Bacillota</taxon>
        <taxon>Bacilli</taxon>
        <taxon>Lactobacillales</taxon>
        <taxon>Carnobacteriaceae</taxon>
        <taxon>Alkalibacterium</taxon>
    </lineage>
</organism>
<reference evidence="3" key="1">
    <citation type="submission" date="2016-10" db="EMBL/GenBank/DDBJ databases">
        <authorList>
            <person name="Varghese N."/>
            <person name="Submissions S."/>
        </authorList>
    </citation>
    <scope>NUCLEOTIDE SEQUENCE [LARGE SCALE GENOMIC DNA]</scope>
    <source>
        <strain evidence="3">DSM 25751</strain>
    </source>
</reference>
<evidence type="ECO:0000313" key="3">
    <source>
        <dbReference type="Proteomes" id="UP000198564"/>
    </source>
</evidence>
<dbReference type="GO" id="GO:0016301">
    <property type="term" value="F:kinase activity"/>
    <property type="evidence" value="ECO:0007669"/>
    <property type="project" value="InterPro"/>
</dbReference>
<name>A0A1H6UNA9_9LACT</name>
<dbReference type="STRING" id="1130080.SAMN04488113_1353"/>
<dbReference type="Proteomes" id="UP000198564">
    <property type="component" value="Unassembled WGS sequence"/>
</dbReference>
<dbReference type="PANTHER" id="PTHR10285">
    <property type="entry name" value="URIDINE KINASE"/>
    <property type="match status" value="1"/>
</dbReference>
<evidence type="ECO:0000313" key="2">
    <source>
        <dbReference type="EMBL" id="SEI93779.1"/>
    </source>
</evidence>
<evidence type="ECO:0000259" key="1">
    <source>
        <dbReference type="Pfam" id="PF00485"/>
    </source>
</evidence>
<feature type="domain" description="Phosphoribulokinase/uridine kinase" evidence="1">
    <location>
        <begin position="47"/>
        <end position="199"/>
    </location>
</feature>
<dbReference type="InterPro" id="IPR027417">
    <property type="entry name" value="P-loop_NTPase"/>
</dbReference>
<dbReference type="Pfam" id="PF00485">
    <property type="entry name" value="PRK"/>
    <property type="match status" value="1"/>
</dbReference>
<sequence length="246" mass="28489">MIKKEYNVTGHIIEVFFNGNEVETIFEPFLQTLIKLREEKMERLIVFLAAPPGAGKTTLTLFLKELFDEKESTFTFQSISMDGFHYDNAYLRAHTITKNNEDVPLKKYKGIPESFNIYALNRKIAELKTKDSVNWPNYDRTLHDISKKTSKVDADIVLIEGNYLLLDKEGWRTLKDYADYTVFIEAKLEKLKQRLIKRKQLGGGTFSEALNHYKQTDKVNAELVLTESLPADLRLNLTDKGYFKCT</sequence>
<dbReference type="Gene3D" id="3.40.50.300">
    <property type="entry name" value="P-loop containing nucleotide triphosphate hydrolases"/>
    <property type="match status" value="1"/>
</dbReference>
<accession>A0A1H6UNA9</accession>
<gene>
    <name evidence="2" type="ORF">SAMN04488113_1353</name>
</gene>
<dbReference type="GO" id="GO:0005524">
    <property type="term" value="F:ATP binding"/>
    <property type="evidence" value="ECO:0007669"/>
    <property type="project" value="InterPro"/>
</dbReference>
<dbReference type="NCBIfam" id="NF006745">
    <property type="entry name" value="PRK09270.1-4"/>
    <property type="match status" value="1"/>
</dbReference>
<protein>
    <recommendedName>
        <fullName evidence="1">Phosphoribulokinase/uridine kinase domain-containing protein</fullName>
    </recommendedName>
</protein>
<dbReference type="InterPro" id="IPR006083">
    <property type="entry name" value="PRK/URK"/>
</dbReference>
<proteinExistence type="predicted"/>
<dbReference type="EMBL" id="FNYW01000035">
    <property type="protein sequence ID" value="SEI93779.1"/>
    <property type="molecule type" value="Genomic_DNA"/>
</dbReference>
<dbReference type="AlphaFoldDB" id="A0A1H6UNA9"/>
<keyword evidence="3" id="KW-1185">Reference proteome</keyword>